<evidence type="ECO:0000313" key="6">
    <source>
        <dbReference type="EMBL" id="MBV3391718.1"/>
    </source>
</evidence>
<keyword evidence="1" id="KW-0479">Metal-binding</keyword>
<dbReference type="GO" id="GO:0046872">
    <property type="term" value="F:metal ion binding"/>
    <property type="evidence" value="ECO:0007669"/>
    <property type="project" value="UniProtKB-KW"/>
</dbReference>
<dbReference type="SFLD" id="SFLDS00029">
    <property type="entry name" value="Radical_SAM"/>
    <property type="match status" value="1"/>
</dbReference>
<evidence type="ECO:0000256" key="2">
    <source>
        <dbReference type="ARBA" id="ARBA00023004"/>
    </source>
</evidence>
<reference evidence="5 8" key="1">
    <citation type="submission" date="2021-06" db="EMBL/GenBank/DDBJ databases">
        <title>Collection of gut derived symbiotic bacterial strains cultured from healthy donors.</title>
        <authorList>
            <person name="Lin H."/>
            <person name="Littmann E."/>
            <person name="Pamer E.G."/>
        </authorList>
    </citation>
    <scope>NUCLEOTIDE SEQUENCE</scope>
    <source>
        <strain evidence="6 8">MSK.21.70</strain>
        <strain evidence="5">MSK.21.82</strain>
    </source>
</reference>
<accession>A0AAW4MNS5</accession>
<dbReference type="Pfam" id="PF04055">
    <property type="entry name" value="Radical_SAM"/>
    <property type="match status" value="1"/>
</dbReference>
<keyword evidence="2" id="KW-0408">Iron</keyword>
<keyword evidence="8" id="KW-1185">Reference proteome</keyword>
<evidence type="ECO:0000259" key="4">
    <source>
        <dbReference type="Pfam" id="PF04055"/>
    </source>
</evidence>
<dbReference type="GeneID" id="301324658"/>
<dbReference type="InterPro" id="IPR040086">
    <property type="entry name" value="MJ0683-like"/>
</dbReference>
<dbReference type="RefSeq" id="WP_217746793.1">
    <property type="nucleotide sequence ID" value="NZ_JAHOEB010000001.1"/>
</dbReference>
<dbReference type="SFLD" id="SFLDG01084">
    <property type="entry name" value="Uncharacterised_Radical_SAM_Su"/>
    <property type="match status" value="1"/>
</dbReference>
<dbReference type="GO" id="GO:0003824">
    <property type="term" value="F:catalytic activity"/>
    <property type="evidence" value="ECO:0007669"/>
    <property type="project" value="InterPro"/>
</dbReference>
<dbReference type="EMBL" id="JAHOEF010000001">
    <property type="protein sequence ID" value="MBV3381646.1"/>
    <property type="molecule type" value="Genomic_DNA"/>
</dbReference>
<sequence>MHYKKVKGILSSSNGMNLYRGCLHGCIYCDSRSDCYHMDHLFEDIEVKENALELLDASLKKKRKPCMIGMGAMTDPYIPLEDQLLYTRGALEIIDRNGFGVTLITKSSRVLRDLDILKSIQTHSKCVIQMTLTTYDEELCKKLEPNVSTTKERFETLLTLQKEGIPTIVWLTPILPFINDNEENLRGILDYCIKAHVKGIICFDMGVTLREGNREFFYSKLDQHFPGLKQTYINKYGNSYILSSPQNKQLMRIFHQVCEENGIMHEHEEIFNYLRTYEDHRLNLLDFI</sequence>
<gene>
    <name evidence="5" type="ORF">KSV97_00030</name>
    <name evidence="6" type="ORF">KSW06_00320</name>
</gene>
<dbReference type="Proteomes" id="UP001196408">
    <property type="component" value="Unassembled WGS sequence"/>
</dbReference>
<keyword evidence="3" id="KW-0411">Iron-sulfur</keyword>
<protein>
    <submittedName>
        <fullName evidence="5">Radical SAM protein</fullName>
    </submittedName>
</protein>
<evidence type="ECO:0000313" key="7">
    <source>
        <dbReference type="Proteomes" id="UP001196408"/>
    </source>
</evidence>
<dbReference type="GO" id="GO:0051536">
    <property type="term" value="F:iron-sulfur cluster binding"/>
    <property type="evidence" value="ECO:0007669"/>
    <property type="project" value="UniProtKB-KW"/>
</dbReference>
<organism evidence="5 7">
    <name type="scientific">Catenibacterium mitsuokai</name>
    <dbReference type="NCBI Taxonomy" id="100886"/>
    <lineage>
        <taxon>Bacteria</taxon>
        <taxon>Bacillati</taxon>
        <taxon>Bacillota</taxon>
        <taxon>Erysipelotrichia</taxon>
        <taxon>Erysipelotrichales</taxon>
        <taxon>Coprobacillaceae</taxon>
        <taxon>Catenibacterium</taxon>
    </lineage>
</organism>
<dbReference type="PANTHER" id="PTHR43432">
    <property type="entry name" value="SLR0285 PROTEIN"/>
    <property type="match status" value="1"/>
</dbReference>
<dbReference type="InterPro" id="IPR007197">
    <property type="entry name" value="rSAM"/>
</dbReference>
<name>A0AAW4MNS5_9FIRM</name>
<proteinExistence type="predicted"/>
<dbReference type="EMBL" id="JAHOEL010000001">
    <property type="protein sequence ID" value="MBV3391718.1"/>
    <property type="molecule type" value="Genomic_DNA"/>
</dbReference>
<dbReference type="AlphaFoldDB" id="A0AAW4MNS5"/>
<evidence type="ECO:0000256" key="1">
    <source>
        <dbReference type="ARBA" id="ARBA00022723"/>
    </source>
</evidence>
<evidence type="ECO:0000313" key="8">
    <source>
        <dbReference type="Proteomes" id="UP001197492"/>
    </source>
</evidence>
<evidence type="ECO:0000256" key="3">
    <source>
        <dbReference type="ARBA" id="ARBA00023014"/>
    </source>
</evidence>
<comment type="caution">
    <text evidence="5">The sequence shown here is derived from an EMBL/GenBank/DDBJ whole genome shotgun (WGS) entry which is preliminary data.</text>
</comment>
<dbReference type="Proteomes" id="UP001197492">
    <property type="component" value="Unassembled WGS sequence"/>
</dbReference>
<feature type="domain" description="Radical SAM core" evidence="4">
    <location>
        <begin position="16"/>
        <end position="184"/>
    </location>
</feature>
<dbReference type="PANTHER" id="PTHR43432:SF3">
    <property type="entry name" value="SLR0285 PROTEIN"/>
    <property type="match status" value="1"/>
</dbReference>
<evidence type="ECO:0000313" key="5">
    <source>
        <dbReference type="EMBL" id="MBV3381646.1"/>
    </source>
</evidence>
<dbReference type="CDD" id="cd01335">
    <property type="entry name" value="Radical_SAM"/>
    <property type="match status" value="1"/>
</dbReference>